<comment type="similarity">
    <text evidence="1">Belongs to the VPS13 family.</text>
</comment>
<sequence>YLKFHPGKGKTAKSHPKEFFKFAGNAVLSEIHEKKYKWSWDHFKTRRDQRLQYVECYVADKMKQATEEQTQALAQLERILSFEDIRFYRSLAKSKIRRERIRIDKENEKKKAENAKVGWWGWLSGASSTNKEGETSEDDDTDSIHMTEEQKKELYNAIEYVEDKASIASAVDVPKDTIRFALKTKLNRGSFTLKQNVKKPDETNLVSVVFDTVTVNVIQYMVDSMKIDAALGDLQLFDGATKDTMYPQLIGVKKKNNRQSSLLDVDNNLAEAERRLSDARIKLPKPQDPFFSVVFEKKPLSNKADNAISLKMRHLEIIYSPVVIAGIINFFKPPSSKMESVNALIVAAGDTFEDLKLQTRAGLEFALETHTTLELDVDMDAPIIIIPERQVVRFDAGHINVDSQLADKEVIHDIKSKDITKYNKQDIKTLEDLMYDKFNLQLSQTKVLIGSNTKECLWQLHGHPPRHGVDARFIERIDMDFLIELCILPGKTEFTKIKVSGQLPLLSVNLSDSKYKVLMKIIDFVIPKTEEGSTPKKPQFGPANSNVITERFWGSQNQDILLLDSDSDRASAHSQLASPTASQGGVSISASDVEQFKLNFQVDKVLALVHETSPQDPTQETLLCEVLLENFELAVVTRPDDLIVDVSLKALSVKDMTEHEGDFHHLVISGIIDRKQTVGHSGEKKLVNVRYIKASKQHPQFEELYERYDQTVDVALSTLTVVVTRKSILRIYNWIMNTFTGPPSSSSTSIETGKEVYEGDVFYDDYLNTEQQPSALDHQTQNKLKTAIIKPDTDVKTDNNNRMKVAIHMDSVNLILNNEGQRLGTVELRFGELLILLEPTTIEVNGKFGNFTLSDDTQILNQSSASVQGTTSLVPDTYIISIVGDELADFTYKTYDSNSSKFPGYNQKFVLHMGAIQILVTDSVKPTLNFLQEFLEMKTVYDAARNSAIETAQQYQEVSSRFHFDIKVKSPVVIFPVGDNKKTDALIAHLGEIRAKNKFSTVLQRDLSHIPNSVSVPMTQISFGLYDISLRSSTVVHNVSGESTKHVLPIIDDLNIVFHIQSPENPKESVCPDTQIEGNISDMVESILTDKKALTSSSRSHVSEETSDIVSIASLDAKITLDLVIKLNTVYLEVLTGKDEDIDNRDQHMLSRLAFNDISLKLQNMSNETMLMEVNMQSISFADTRAESKSKFKEILPANTLDGPQFQFKMWSFKHEGIPVIDMYITVDSPKIVLSLDYLFLLKDFFMSPFVQNQAPPTEMHFNVNVVDLQVLCLASPERESSEAVILSFNQLTVVQKKDLEVNLNGIRMVLCRMDNVEESTMHFVEEFSMTLGIVNAATGSVHNLTSITLHVQHIVLRLSYQDLMLITTITNKVMALMGASNNNTAPKPSITDNDASEIDVLPPNAVLEEETNNQNTPLSESSGHGALSVKPKGIEPFIVMSKESLTASFEGLQIILIEDLHDLPFVDVNVNPFTVNASDWSRAMMANVDFYLKANNFNFKNSHWEPIIEPWNLCIKVSQDSTD</sequence>
<evidence type="ECO:0008006" key="8">
    <source>
        <dbReference type="Google" id="ProtNLM"/>
    </source>
</evidence>
<dbReference type="GO" id="GO:0045324">
    <property type="term" value="P:late endosome to vacuole transport"/>
    <property type="evidence" value="ECO:0007669"/>
    <property type="project" value="TreeGrafter"/>
</dbReference>
<reference evidence="6 7" key="1">
    <citation type="journal article" date="2018" name="G3 (Bethesda)">
        <title>Phylogenetic and Phylogenomic Definition of Rhizopus Species.</title>
        <authorList>
            <person name="Gryganskyi A.P."/>
            <person name="Golan J."/>
            <person name="Dolatabadi S."/>
            <person name="Mondo S."/>
            <person name="Robb S."/>
            <person name="Idnurm A."/>
            <person name="Muszewska A."/>
            <person name="Steczkiewicz K."/>
            <person name="Masonjones S."/>
            <person name="Liao H.L."/>
            <person name="Gajdeczka M.T."/>
            <person name="Anike F."/>
            <person name="Vuek A."/>
            <person name="Anishchenko I.M."/>
            <person name="Voigt K."/>
            <person name="de Hoog G.S."/>
            <person name="Smith M.E."/>
            <person name="Heitman J."/>
            <person name="Vilgalys R."/>
            <person name="Stajich J.E."/>
        </authorList>
    </citation>
    <scope>NUCLEOTIDE SEQUENCE [LARGE SCALE GENOMIC DNA]</scope>
    <source>
        <strain evidence="6 7">LSU 92-RS-03</strain>
    </source>
</reference>
<evidence type="ECO:0000313" key="6">
    <source>
        <dbReference type="EMBL" id="RCI01716.1"/>
    </source>
</evidence>
<organism evidence="6 7">
    <name type="scientific">Rhizopus stolonifer</name>
    <name type="common">Rhizopus nigricans</name>
    <dbReference type="NCBI Taxonomy" id="4846"/>
    <lineage>
        <taxon>Eukaryota</taxon>
        <taxon>Fungi</taxon>
        <taxon>Fungi incertae sedis</taxon>
        <taxon>Mucoromycota</taxon>
        <taxon>Mucoromycotina</taxon>
        <taxon>Mucoromycetes</taxon>
        <taxon>Mucorales</taxon>
        <taxon>Mucorineae</taxon>
        <taxon>Rhizopodaceae</taxon>
        <taxon>Rhizopus</taxon>
    </lineage>
</organism>
<keyword evidence="3" id="KW-0175">Coiled coil</keyword>
<feature type="non-terminal residue" evidence="6">
    <location>
        <position position="1"/>
    </location>
</feature>
<dbReference type="Pfam" id="PF12624">
    <property type="entry name" value="VPS13_N"/>
    <property type="match status" value="1"/>
</dbReference>
<dbReference type="InterPro" id="IPR056747">
    <property type="entry name" value="VPS13-like_M"/>
</dbReference>
<feature type="domain" description="VPS13-like middle region" evidence="5">
    <location>
        <begin position="1260"/>
        <end position="1514"/>
    </location>
</feature>
<dbReference type="OrthoDB" id="428159at2759"/>
<dbReference type="InterPro" id="IPR026847">
    <property type="entry name" value="VPS13"/>
</dbReference>
<keyword evidence="2" id="KW-0813">Transport</keyword>
<feature type="domain" description="VPS13-like middle region" evidence="5">
    <location>
        <begin position="820"/>
        <end position="1083"/>
    </location>
</feature>
<evidence type="ECO:0000256" key="1">
    <source>
        <dbReference type="ARBA" id="ARBA00006545"/>
    </source>
</evidence>
<accession>A0A367KHN4</accession>
<dbReference type="PANTHER" id="PTHR16166">
    <property type="entry name" value="VACUOLAR PROTEIN SORTING-ASSOCIATED PROTEIN VPS13"/>
    <property type="match status" value="1"/>
</dbReference>
<dbReference type="Proteomes" id="UP000253551">
    <property type="component" value="Unassembled WGS sequence"/>
</dbReference>
<evidence type="ECO:0000259" key="5">
    <source>
        <dbReference type="Pfam" id="PF25033"/>
    </source>
</evidence>
<dbReference type="InterPro" id="IPR026854">
    <property type="entry name" value="VPS13_N"/>
</dbReference>
<comment type="caution">
    <text evidence="6">The sequence shown here is derived from an EMBL/GenBank/DDBJ whole genome shotgun (WGS) entry which is preliminary data.</text>
</comment>
<evidence type="ECO:0000259" key="4">
    <source>
        <dbReference type="Pfam" id="PF12624"/>
    </source>
</evidence>
<keyword evidence="7" id="KW-1185">Reference proteome</keyword>
<protein>
    <recommendedName>
        <fullName evidence="8">Vacuolar protein sorting-associated protein 13</fullName>
    </recommendedName>
</protein>
<dbReference type="STRING" id="4846.A0A367KHN4"/>
<evidence type="ECO:0000256" key="2">
    <source>
        <dbReference type="ARBA" id="ARBA00022448"/>
    </source>
</evidence>
<dbReference type="GO" id="GO:0007005">
    <property type="term" value="P:mitochondrion organization"/>
    <property type="evidence" value="ECO:0007669"/>
    <property type="project" value="TreeGrafter"/>
</dbReference>
<evidence type="ECO:0000313" key="7">
    <source>
        <dbReference type="Proteomes" id="UP000253551"/>
    </source>
</evidence>
<dbReference type="EMBL" id="PJQM01001696">
    <property type="protein sequence ID" value="RCI01716.1"/>
    <property type="molecule type" value="Genomic_DNA"/>
</dbReference>
<proteinExistence type="inferred from homology"/>
<dbReference type="PANTHER" id="PTHR16166:SF93">
    <property type="entry name" value="INTERMEMBRANE LIPID TRANSFER PROTEIN VPS13"/>
    <property type="match status" value="1"/>
</dbReference>
<dbReference type="Pfam" id="PF25033">
    <property type="entry name" value="VPS13_M"/>
    <property type="match status" value="2"/>
</dbReference>
<feature type="coiled-coil region" evidence="3">
    <location>
        <begin position="59"/>
        <end position="116"/>
    </location>
</feature>
<name>A0A367KHN4_RHIST</name>
<feature type="non-terminal residue" evidence="6">
    <location>
        <position position="1524"/>
    </location>
</feature>
<feature type="domain" description="Chorein N-terminal" evidence="4">
    <location>
        <begin position="1"/>
        <end position="524"/>
    </location>
</feature>
<gene>
    <name evidence="6" type="ORF">CU098_002960</name>
</gene>
<dbReference type="GO" id="GO:0006623">
    <property type="term" value="P:protein targeting to vacuole"/>
    <property type="evidence" value="ECO:0007669"/>
    <property type="project" value="TreeGrafter"/>
</dbReference>
<dbReference type="GO" id="GO:0045053">
    <property type="term" value="P:protein retention in Golgi apparatus"/>
    <property type="evidence" value="ECO:0007669"/>
    <property type="project" value="TreeGrafter"/>
</dbReference>
<evidence type="ECO:0000256" key="3">
    <source>
        <dbReference type="SAM" id="Coils"/>
    </source>
</evidence>